<dbReference type="PANTHER" id="PTHR37159:SF1">
    <property type="entry name" value="GH11867P"/>
    <property type="match status" value="1"/>
</dbReference>
<evidence type="ECO:0000256" key="1">
    <source>
        <dbReference type="SAM" id="Phobius"/>
    </source>
</evidence>
<dbReference type="GO" id="GO:0016491">
    <property type="term" value="F:oxidoreductase activity"/>
    <property type="evidence" value="ECO:0007669"/>
    <property type="project" value="InterPro"/>
</dbReference>
<dbReference type="Proteomes" id="UP000015104">
    <property type="component" value="Unassembled WGS sequence"/>
</dbReference>
<dbReference type="AlphaFoldDB" id="T1L2K1"/>
<reference evidence="4" key="1">
    <citation type="submission" date="2011-08" db="EMBL/GenBank/DDBJ databases">
        <authorList>
            <person name="Rombauts S."/>
        </authorList>
    </citation>
    <scope>NUCLEOTIDE SEQUENCE</scope>
    <source>
        <strain evidence="4">London</strain>
    </source>
</reference>
<keyword evidence="1" id="KW-0812">Transmembrane</keyword>
<dbReference type="HOGENOM" id="CLU_1005857_0_0_1"/>
<feature type="domain" description="ER-bound oxygenase mpaB/mpaB'/Rubber oxygenase catalytic" evidence="2">
    <location>
        <begin position="74"/>
        <end position="230"/>
    </location>
</feature>
<dbReference type="PANTHER" id="PTHR37159">
    <property type="entry name" value="GH11867P"/>
    <property type="match status" value="1"/>
</dbReference>
<keyword evidence="1" id="KW-1133">Transmembrane helix</keyword>
<dbReference type="eggNOG" id="KOG3298">
    <property type="taxonomic scope" value="Eukaryota"/>
</dbReference>
<organism evidence="3 4">
    <name type="scientific">Tetranychus urticae</name>
    <name type="common">Two-spotted spider mite</name>
    <dbReference type="NCBI Taxonomy" id="32264"/>
    <lineage>
        <taxon>Eukaryota</taxon>
        <taxon>Metazoa</taxon>
        <taxon>Ecdysozoa</taxon>
        <taxon>Arthropoda</taxon>
        <taxon>Chelicerata</taxon>
        <taxon>Arachnida</taxon>
        <taxon>Acari</taxon>
        <taxon>Acariformes</taxon>
        <taxon>Trombidiformes</taxon>
        <taxon>Prostigmata</taxon>
        <taxon>Eleutherengona</taxon>
        <taxon>Raphignathae</taxon>
        <taxon>Tetranychoidea</taxon>
        <taxon>Tetranychidae</taxon>
        <taxon>Tetranychus</taxon>
    </lineage>
</organism>
<accession>T1L2K1</accession>
<evidence type="ECO:0000313" key="3">
    <source>
        <dbReference type="EnsemblMetazoa" id="tetur33g01240.1"/>
    </source>
</evidence>
<reference evidence="3" key="2">
    <citation type="submission" date="2015-06" db="UniProtKB">
        <authorList>
            <consortium name="EnsemblMetazoa"/>
        </authorList>
    </citation>
    <scope>IDENTIFICATION</scope>
</reference>
<keyword evidence="4" id="KW-1185">Reference proteome</keyword>
<keyword evidence="1" id="KW-0472">Membrane</keyword>
<dbReference type="InterPro" id="IPR018713">
    <property type="entry name" value="MPAB/Lcp_cat_dom"/>
</dbReference>
<protein>
    <recommendedName>
        <fullName evidence="2">ER-bound oxygenase mpaB/mpaB'/Rubber oxygenase catalytic domain-containing protein</fullName>
    </recommendedName>
</protein>
<dbReference type="Pfam" id="PF09995">
    <property type="entry name" value="MPAB_Lcp_cat"/>
    <property type="match status" value="1"/>
</dbReference>
<evidence type="ECO:0000313" key="4">
    <source>
        <dbReference type="Proteomes" id="UP000015104"/>
    </source>
</evidence>
<proteinExistence type="predicted"/>
<name>T1L2K1_TETUR</name>
<feature type="transmembrane region" description="Helical" evidence="1">
    <location>
        <begin position="63"/>
        <end position="85"/>
    </location>
</feature>
<dbReference type="EnsemblMetazoa" id="tetur33g01240.1">
    <property type="protein sequence ID" value="tetur33g01240.1"/>
    <property type="gene ID" value="tetur33g01240"/>
</dbReference>
<dbReference type="EMBL" id="CAEY01000948">
    <property type="status" value="NOT_ANNOTATED_CDS"/>
    <property type="molecule type" value="Genomic_DNA"/>
</dbReference>
<sequence length="277" mass="31759">MEESKDKENNNQTIDNRVRKRYQQLIEEGSLEIGVCPFIDPNVPPEWFDESKFKRAQKTADKYLISLKWASFSGLILGIQIPLFLEPLLTNGNHDSVSKLFKRYLDTDMKVSSWYENDPFDESGEAYKSLRKVRAMHKSIFKTMNNLTSRSIGSQRLWVSQCQMVLTQAGFFGLLITHTSSCFAHGISDSELEDIIYLWRVLGYLNGIQDKYNLCTYDNLEDTRAYLLYIADQFLTPQVSLTPHHPYPIGFQVAEGVAQAFRPVVPILVSLDSTSIH</sequence>
<evidence type="ECO:0000259" key="2">
    <source>
        <dbReference type="Pfam" id="PF09995"/>
    </source>
</evidence>
<dbReference type="STRING" id="32264.T1L2K1"/>